<proteinExistence type="predicted"/>
<dbReference type="AlphaFoldDB" id="A0A2P2KJL5"/>
<accession>A0A2P2KJL5</accession>
<evidence type="ECO:0000313" key="1">
    <source>
        <dbReference type="EMBL" id="MBX05899.1"/>
    </source>
</evidence>
<sequence>MCCSLSRSARLLGMYLLLIFPCSLF</sequence>
<protein>
    <submittedName>
        <fullName evidence="1">Uncharacterized protein</fullName>
    </submittedName>
</protein>
<organism evidence="1">
    <name type="scientific">Rhizophora mucronata</name>
    <name type="common">Asiatic mangrove</name>
    <dbReference type="NCBI Taxonomy" id="61149"/>
    <lineage>
        <taxon>Eukaryota</taxon>
        <taxon>Viridiplantae</taxon>
        <taxon>Streptophyta</taxon>
        <taxon>Embryophyta</taxon>
        <taxon>Tracheophyta</taxon>
        <taxon>Spermatophyta</taxon>
        <taxon>Magnoliopsida</taxon>
        <taxon>eudicotyledons</taxon>
        <taxon>Gunneridae</taxon>
        <taxon>Pentapetalae</taxon>
        <taxon>rosids</taxon>
        <taxon>fabids</taxon>
        <taxon>Malpighiales</taxon>
        <taxon>Rhizophoraceae</taxon>
        <taxon>Rhizophora</taxon>
    </lineage>
</organism>
<dbReference type="EMBL" id="GGEC01025415">
    <property type="protein sequence ID" value="MBX05899.1"/>
    <property type="molecule type" value="Transcribed_RNA"/>
</dbReference>
<name>A0A2P2KJL5_RHIMU</name>
<reference evidence="1" key="1">
    <citation type="submission" date="2018-02" db="EMBL/GenBank/DDBJ databases">
        <title>Rhizophora mucronata_Transcriptome.</title>
        <authorList>
            <person name="Meera S.P."/>
            <person name="Sreeshan A."/>
            <person name="Augustine A."/>
        </authorList>
    </citation>
    <scope>NUCLEOTIDE SEQUENCE</scope>
    <source>
        <tissue evidence="1">Leaf</tissue>
    </source>
</reference>